<dbReference type="AlphaFoldDB" id="A0ABD6EZD7"/>
<dbReference type="EMBL" id="JBGFUD010010323">
    <property type="protein sequence ID" value="MFH4982871.1"/>
    <property type="molecule type" value="Genomic_DNA"/>
</dbReference>
<keyword evidence="2" id="KW-1185">Reference proteome</keyword>
<proteinExistence type="predicted"/>
<name>A0ABD6EZD7_9BILA</name>
<gene>
    <name evidence="1" type="ORF">AB6A40_009580</name>
</gene>
<evidence type="ECO:0000313" key="1">
    <source>
        <dbReference type="EMBL" id="MFH4982871.1"/>
    </source>
</evidence>
<protein>
    <submittedName>
        <fullName evidence="1">Uncharacterized protein</fullName>
    </submittedName>
</protein>
<reference evidence="1 2" key="1">
    <citation type="submission" date="2024-08" db="EMBL/GenBank/DDBJ databases">
        <title>Gnathostoma spinigerum genome.</title>
        <authorList>
            <person name="Gonzalez-Bertolin B."/>
            <person name="Monzon S."/>
            <person name="Zaballos A."/>
            <person name="Jimenez P."/>
            <person name="Dekumyoy P."/>
            <person name="Varona S."/>
            <person name="Cuesta I."/>
            <person name="Sumanam S."/>
            <person name="Adisakwattana P."/>
            <person name="Gasser R.B."/>
            <person name="Hernandez-Gonzalez A."/>
            <person name="Young N.D."/>
            <person name="Perteguer M.J."/>
        </authorList>
    </citation>
    <scope>NUCLEOTIDE SEQUENCE [LARGE SCALE GENOMIC DNA]</scope>
    <source>
        <strain evidence="1">AL3</strain>
        <tissue evidence="1">Liver</tissue>
    </source>
</reference>
<sequence length="286" mass="31758">MNYDQQQQQYMMQQGQRMQNSRLMAMPGNMGQQHMQRQQRFTMTMGQPSQQPMQLPPNQYVQGASMQTRPQITMNEALMRLPPEIQTQAQQQISAETNPERKRAIAMNFFTTHRMRMTSSFPNPTTSSILVNVNGSQPVGLQQTNLANNQLIRMGPAQGGVMPQVSIFQGQHQMQQQNMPTVTSGQVTMQRVGAHGYIPQSSIPTTSNQMMQSVPVTHEQQSQAVTIPNYNSPQSIAIPQPSSVGPPVVQQLSSLQQKGPSSVPSAIYAQHHRTGLSVVSSEVLAF</sequence>
<comment type="caution">
    <text evidence="1">The sequence shown here is derived from an EMBL/GenBank/DDBJ whole genome shotgun (WGS) entry which is preliminary data.</text>
</comment>
<accession>A0ABD6EZD7</accession>
<dbReference type="Proteomes" id="UP001608902">
    <property type="component" value="Unassembled WGS sequence"/>
</dbReference>
<organism evidence="1 2">
    <name type="scientific">Gnathostoma spinigerum</name>
    <dbReference type="NCBI Taxonomy" id="75299"/>
    <lineage>
        <taxon>Eukaryota</taxon>
        <taxon>Metazoa</taxon>
        <taxon>Ecdysozoa</taxon>
        <taxon>Nematoda</taxon>
        <taxon>Chromadorea</taxon>
        <taxon>Rhabditida</taxon>
        <taxon>Spirurina</taxon>
        <taxon>Gnathostomatomorpha</taxon>
        <taxon>Gnathostomatoidea</taxon>
        <taxon>Gnathostomatidae</taxon>
        <taxon>Gnathostoma</taxon>
    </lineage>
</organism>
<evidence type="ECO:0000313" key="2">
    <source>
        <dbReference type="Proteomes" id="UP001608902"/>
    </source>
</evidence>